<reference evidence="2" key="2">
    <citation type="journal article" date="2021" name="PeerJ">
        <title>Extensive microbial diversity within the chicken gut microbiome revealed by metagenomics and culture.</title>
        <authorList>
            <person name="Gilroy R."/>
            <person name="Ravi A."/>
            <person name="Getino M."/>
            <person name="Pursley I."/>
            <person name="Horton D.L."/>
            <person name="Alikhan N.F."/>
            <person name="Baker D."/>
            <person name="Gharbi K."/>
            <person name="Hall N."/>
            <person name="Watson M."/>
            <person name="Adriaenssens E.M."/>
            <person name="Foster-Nyarko E."/>
            <person name="Jarju S."/>
            <person name="Secka A."/>
            <person name="Antonio M."/>
            <person name="Oren A."/>
            <person name="Chaudhuri R.R."/>
            <person name="La Ragione R."/>
            <person name="Hildebrand F."/>
            <person name="Pallen M.J."/>
        </authorList>
    </citation>
    <scope>NUCLEOTIDE SEQUENCE</scope>
    <source>
        <strain evidence="2">ChiSjej5B23-6657</strain>
    </source>
</reference>
<evidence type="ECO:0000313" key="3">
    <source>
        <dbReference type="Proteomes" id="UP000823912"/>
    </source>
</evidence>
<organism evidence="2 3">
    <name type="scientific">Candidatus Pullilachnospira gallistercoris</name>
    <dbReference type="NCBI Taxonomy" id="2840911"/>
    <lineage>
        <taxon>Bacteria</taxon>
        <taxon>Bacillati</taxon>
        <taxon>Bacillota</taxon>
        <taxon>Clostridia</taxon>
        <taxon>Lachnospirales</taxon>
        <taxon>Lachnospiraceae</taxon>
        <taxon>Lachnospiraceae incertae sedis</taxon>
        <taxon>Candidatus Pullilachnospira</taxon>
    </lineage>
</organism>
<sequence>MNTKNNQKVRLSEKLGLFMVYAGNIPLMTLLSAYFLIYYTTVVGLDPMGLSTLFLISKVVDGVSDPVMGFIMDRFPVTKRGKFRPMLVLGTIICVINYILLWFGAAWSPVGKYAIVYVTYLLLGWTFDIMDISKNSLVPVMSADSKERNSLSLFAALGTMAGAAVLGVVSPLIVAEATLENYYILIFGSMAMVLVLSLVGVTFVKERVGFEGKKEEKYSLKELVSFLRYKPVWSFFILALVAGTGSTIAGGAGTFFYTYVMGDLTLASGVTVISLVAALIGIFLGPILANRMGKKNVYLLCIVISIIFTALRLIDVRSMTLIYISSLCGGIAGGCLQPLNTSIQADNTTYVQYKTGKRAEAAIASLTSFITKVAQGLGGAIPGYVLAAFGFVEGSVQQPESINTGIILCVLILPMILTGLGAILFGTQYTLDKKAVEEMHASLAEGKQE</sequence>
<evidence type="ECO:0000313" key="2">
    <source>
        <dbReference type="EMBL" id="HIR71468.1"/>
    </source>
</evidence>
<feature type="transmembrane region" description="Helical" evidence="1">
    <location>
        <begin position="151"/>
        <end position="175"/>
    </location>
</feature>
<dbReference type="GO" id="GO:0008643">
    <property type="term" value="P:carbohydrate transport"/>
    <property type="evidence" value="ECO:0007669"/>
    <property type="project" value="InterPro"/>
</dbReference>
<dbReference type="EMBL" id="DVHM01000154">
    <property type="protein sequence ID" value="HIR71468.1"/>
    <property type="molecule type" value="Genomic_DNA"/>
</dbReference>
<evidence type="ECO:0000256" key="1">
    <source>
        <dbReference type="SAM" id="Phobius"/>
    </source>
</evidence>
<feature type="transmembrane region" description="Helical" evidence="1">
    <location>
        <begin position="320"/>
        <end position="340"/>
    </location>
</feature>
<dbReference type="InterPro" id="IPR036259">
    <property type="entry name" value="MFS_trans_sf"/>
</dbReference>
<keyword evidence="1" id="KW-0812">Transmembrane</keyword>
<dbReference type="PANTHER" id="PTHR11328">
    <property type="entry name" value="MAJOR FACILITATOR SUPERFAMILY DOMAIN-CONTAINING PROTEIN"/>
    <property type="match status" value="1"/>
</dbReference>
<feature type="transmembrane region" description="Helical" evidence="1">
    <location>
        <begin position="181"/>
        <end position="204"/>
    </location>
</feature>
<dbReference type="Proteomes" id="UP000823912">
    <property type="component" value="Unassembled WGS sequence"/>
</dbReference>
<keyword evidence="1" id="KW-0472">Membrane</keyword>
<dbReference type="Pfam" id="PF13347">
    <property type="entry name" value="MFS_2"/>
    <property type="match status" value="1"/>
</dbReference>
<feature type="transmembrane region" description="Helical" evidence="1">
    <location>
        <begin position="296"/>
        <end position="314"/>
    </location>
</feature>
<proteinExistence type="predicted"/>
<dbReference type="InterPro" id="IPR039672">
    <property type="entry name" value="MFS_2"/>
</dbReference>
<dbReference type="Gene3D" id="1.20.1250.20">
    <property type="entry name" value="MFS general substrate transporter like domains"/>
    <property type="match status" value="2"/>
</dbReference>
<accession>A0A9D1EAZ0</accession>
<comment type="caution">
    <text evidence="2">The sequence shown here is derived from an EMBL/GenBank/DDBJ whole genome shotgun (WGS) entry which is preliminary data.</text>
</comment>
<dbReference type="PANTHER" id="PTHR11328:SF24">
    <property type="entry name" value="MAJOR FACILITATOR SUPERFAMILY (MFS) PROFILE DOMAIN-CONTAINING PROTEIN"/>
    <property type="match status" value="1"/>
</dbReference>
<feature type="transmembrane region" description="Helical" evidence="1">
    <location>
        <begin position="361"/>
        <end position="385"/>
    </location>
</feature>
<dbReference type="SUPFAM" id="SSF103473">
    <property type="entry name" value="MFS general substrate transporter"/>
    <property type="match status" value="1"/>
</dbReference>
<feature type="transmembrane region" description="Helical" evidence="1">
    <location>
        <begin position="266"/>
        <end position="289"/>
    </location>
</feature>
<dbReference type="NCBIfam" id="TIGR00792">
    <property type="entry name" value="gph"/>
    <property type="match status" value="1"/>
</dbReference>
<protein>
    <submittedName>
        <fullName evidence="2">MFS transporter</fullName>
    </submittedName>
</protein>
<feature type="transmembrane region" description="Helical" evidence="1">
    <location>
        <begin position="235"/>
        <end position="260"/>
    </location>
</feature>
<dbReference type="AlphaFoldDB" id="A0A9D1EAZ0"/>
<keyword evidence="1" id="KW-1133">Transmembrane helix</keyword>
<gene>
    <name evidence="2" type="ORF">IAA55_09325</name>
</gene>
<dbReference type="GO" id="GO:0015293">
    <property type="term" value="F:symporter activity"/>
    <property type="evidence" value="ECO:0007669"/>
    <property type="project" value="InterPro"/>
</dbReference>
<feature type="transmembrane region" description="Helical" evidence="1">
    <location>
        <begin position="113"/>
        <end position="130"/>
    </location>
</feature>
<reference evidence="2" key="1">
    <citation type="submission" date="2020-10" db="EMBL/GenBank/DDBJ databases">
        <authorList>
            <person name="Gilroy R."/>
        </authorList>
    </citation>
    <scope>NUCLEOTIDE SEQUENCE</scope>
    <source>
        <strain evidence="2">ChiSjej5B23-6657</strain>
    </source>
</reference>
<dbReference type="GO" id="GO:0005886">
    <property type="term" value="C:plasma membrane"/>
    <property type="evidence" value="ECO:0007669"/>
    <property type="project" value="TreeGrafter"/>
</dbReference>
<name>A0A9D1EAZ0_9FIRM</name>
<feature type="transmembrane region" description="Helical" evidence="1">
    <location>
        <begin position="405"/>
        <end position="425"/>
    </location>
</feature>
<feature type="transmembrane region" description="Helical" evidence="1">
    <location>
        <begin position="83"/>
        <end position="107"/>
    </location>
</feature>
<dbReference type="GO" id="GO:0006814">
    <property type="term" value="P:sodium ion transport"/>
    <property type="evidence" value="ECO:0007669"/>
    <property type="project" value="InterPro"/>
</dbReference>
<dbReference type="InterPro" id="IPR001927">
    <property type="entry name" value="Na/Gal_symport"/>
</dbReference>
<feature type="transmembrane region" description="Helical" evidence="1">
    <location>
        <begin position="49"/>
        <end position="71"/>
    </location>
</feature>
<feature type="transmembrane region" description="Helical" evidence="1">
    <location>
        <begin position="15"/>
        <end position="37"/>
    </location>
</feature>